<protein>
    <submittedName>
        <fullName evidence="1">Uncharacterized protein</fullName>
    </submittedName>
</protein>
<organism evidence="1">
    <name type="scientific">mine drainage metagenome</name>
    <dbReference type="NCBI Taxonomy" id="410659"/>
    <lineage>
        <taxon>unclassified sequences</taxon>
        <taxon>metagenomes</taxon>
        <taxon>ecological metagenomes</taxon>
    </lineage>
</organism>
<proteinExistence type="predicted"/>
<reference evidence="1" key="2">
    <citation type="journal article" date="2014" name="ISME J.">
        <title>Microbial stratification in low pH oxic and suboxic macroscopic growths along an acid mine drainage.</title>
        <authorList>
            <person name="Mendez-Garcia C."/>
            <person name="Mesa V."/>
            <person name="Sprenger R.R."/>
            <person name="Richter M."/>
            <person name="Diez M.S."/>
            <person name="Solano J."/>
            <person name="Bargiela R."/>
            <person name="Golyshina O.V."/>
            <person name="Manteca A."/>
            <person name="Ramos J.L."/>
            <person name="Gallego J.R."/>
            <person name="Llorente I."/>
            <person name="Martins Dos Santos V.A."/>
            <person name="Jensen O.N."/>
            <person name="Pelaez A.I."/>
            <person name="Sanchez J."/>
            <person name="Ferrer M."/>
        </authorList>
    </citation>
    <scope>NUCLEOTIDE SEQUENCE</scope>
</reference>
<dbReference type="EMBL" id="AUZX01002498">
    <property type="protein sequence ID" value="EQD76332.1"/>
    <property type="molecule type" value="Genomic_DNA"/>
</dbReference>
<accession>T1C2U4</accession>
<evidence type="ECO:0000313" key="1">
    <source>
        <dbReference type="EMBL" id="EQD76332.1"/>
    </source>
</evidence>
<gene>
    <name evidence="1" type="ORF">B1A_03399</name>
</gene>
<feature type="non-terminal residue" evidence="1">
    <location>
        <position position="140"/>
    </location>
</feature>
<name>T1C2U4_9ZZZZ</name>
<reference evidence="1" key="1">
    <citation type="submission" date="2013-08" db="EMBL/GenBank/DDBJ databases">
        <authorList>
            <person name="Mendez C."/>
            <person name="Richter M."/>
            <person name="Ferrer M."/>
            <person name="Sanchez J."/>
        </authorList>
    </citation>
    <scope>NUCLEOTIDE SEQUENCE</scope>
</reference>
<dbReference type="AlphaFoldDB" id="T1C2U4"/>
<comment type="caution">
    <text evidence="1">The sequence shown here is derived from an EMBL/GenBank/DDBJ whole genome shotgun (WGS) entry which is preliminary data.</text>
</comment>
<sequence>MFSRLGDFAFRHRRVIPAGAVALMLLLLGLSGPFGGQLRAGGFTVPGSQSQRAGQLLTTHFGAAATSLLLVYRSPEANAASAAVQAKVERSFAQLAQQSRVSSVLDYQNTGRSIFIGDHGHATFAVVNLRLSETAATRQL</sequence>